<name>A0A162L1V4_9PROT</name>
<sequence>MTYGLAVASWEAPTLPIRGSAIRFPVRRVFCIGKNYADHIREMGGTDVSAEAAVFFIKPADCVVADGAKVAYPPMTANLHHEVELVAAIGREGANVPADQALSLVYGYAVGVDLTRRDLQNAARDRGGPWDMAKSFDQAAPVGALARVESFGHPQRGRIWLEVDGQMRQQADLNQMIRTTAEVIAELSRYIALKPGDIVFTGTPAGVGPIARGQKVRCGIEHVGELTFDVG</sequence>
<keyword evidence="1" id="KW-0479">Metal-binding</keyword>
<comment type="caution">
    <text evidence="3">The sequence shown here is derived from an EMBL/GenBank/DDBJ whole genome shotgun (WGS) entry which is preliminary data.</text>
</comment>
<dbReference type="AlphaFoldDB" id="A0A162L1V4"/>
<reference evidence="3 4" key="1">
    <citation type="submission" date="2015-12" db="EMBL/GenBank/DDBJ databases">
        <title>Genome sequence of Tistrella mobilis MCCC 1A02139.</title>
        <authorList>
            <person name="Lu L."/>
            <person name="Lai Q."/>
            <person name="Shao Z."/>
            <person name="Qian P."/>
        </authorList>
    </citation>
    <scope>NUCLEOTIDE SEQUENCE [LARGE SCALE GENOMIC DNA]</scope>
    <source>
        <strain evidence="3 4">MCCC 1A02139</strain>
    </source>
</reference>
<dbReference type="SUPFAM" id="SSF56529">
    <property type="entry name" value="FAH"/>
    <property type="match status" value="1"/>
</dbReference>
<dbReference type="Gene3D" id="3.90.850.10">
    <property type="entry name" value="Fumarylacetoacetase-like, C-terminal domain"/>
    <property type="match status" value="1"/>
</dbReference>
<protein>
    <submittedName>
        <fullName evidence="3">Fumarylacetoacetate hydrolase</fullName>
    </submittedName>
</protein>
<evidence type="ECO:0000259" key="2">
    <source>
        <dbReference type="Pfam" id="PF01557"/>
    </source>
</evidence>
<feature type="domain" description="Fumarylacetoacetase-like C-terminal" evidence="2">
    <location>
        <begin position="29"/>
        <end position="230"/>
    </location>
</feature>
<accession>A0A162L1V4</accession>
<dbReference type="InterPro" id="IPR011234">
    <property type="entry name" value="Fumarylacetoacetase-like_C"/>
</dbReference>
<dbReference type="PANTHER" id="PTHR11820:SF90">
    <property type="entry name" value="FLUTATHIONE S-TRANSFERASE"/>
    <property type="match status" value="1"/>
</dbReference>
<dbReference type="RefSeq" id="WP_062763863.1">
    <property type="nucleotide sequence ID" value="NZ_CP121045.1"/>
</dbReference>
<dbReference type="OrthoDB" id="9780293at2"/>
<organism evidence="3 4">
    <name type="scientific">Tistrella mobilis</name>
    <dbReference type="NCBI Taxonomy" id="171437"/>
    <lineage>
        <taxon>Bacteria</taxon>
        <taxon>Pseudomonadati</taxon>
        <taxon>Pseudomonadota</taxon>
        <taxon>Alphaproteobacteria</taxon>
        <taxon>Geminicoccales</taxon>
        <taxon>Geminicoccaceae</taxon>
        <taxon>Tistrella</taxon>
    </lineage>
</organism>
<evidence type="ECO:0000313" key="3">
    <source>
        <dbReference type="EMBL" id="KYO52815.1"/>
    </source>
</evidence>
<evidence type="ECO:0000313" key="4">
    <source>
        <dbReference type="Proteomes" id="UP000075787"/>
    </source>
</evidence>
<dbReference type="PANTHER" id="PTHR11820">
    <property type="entry name" value="ACYLPYRUVASE"/>
    <property type="match status" value="1"/>
</dbReference>
<dbReference type="Proteomes" id="UP000075787">
    <property type="component" value="Unassembled WGS sequence"/>
</dbReference>
<gene>
    <name evidence="3" type="ORF">AUP44_27440</name>
</gene>
<dbReference type="GO" id="GO:0018773">
    <property type="term" value="F:acetylpyruvate hydrolase activity"/>
    <property type="evidence" value="ECO:0007669"/>
    <property type="project" value="TreeGrafter"/>
</dbReference>
<dbReference type="InterPro" id="IPR036663">
    <property type="entry name" value="Fumarylacetoacetase_C_sf"/>
</dbReference>
<evidence type="ECO:0000256" key="1">
    <source>
        <dbReference type="ARBA" id="ARBA00022723"/>
    </source>
</evidence>
<dbReference type="EMBL" id="LPZR01000140">
    <property type="protein sequence ID" value="KYO52815.1"/>
    <property type="molecule type" value="Genomic_DNA"/>
</dbReference>
<proteinExistence type="predicted"/>
<keyword evidence="3" id="KW-0378">Hydrolase</keyword>
<dbReference type="GeneID" id="97241305"/>
<dbReference type="Pfam" id="PF01557">
    <property type="entry name" value="FAA_hydrolase"/>
    <property type="match status" value="1"/>
</dbReference>
<dbReference type="GO" id="GO:0046872">
    <property type="term" value="F:metal ion binding"/>
    <property type="evidence" value="ECO:0007669"/>
    <property type="project" value="UniProtKB-KW"/>
</dbReference>